<protein>
    <submittedName>
        <fullName evidence="4">Peptidase family M23</fullName>
    </submittedName>
</protein>
<evidence type="ECO:0000313" key="4">
    <source>
        <dbReference type="EMBL" id="SFS65554.1"/>
    </source>
</evidence>
<evidence type="ECO:0000256" key="1">
    <source>
        <dbReference type="ARBA" id="ARBA00022729"/>
    </source>
</evidence>
<keyword evidence="1 2" id="KW-0732">Signal</keyword>
<dbReference type="InterPro" id="IPR016047">
    <property type="entry name" value="M23ase_b-sheet_dom"/>
</dbReference>
<dbReference type="RefSeq" id="WP_091836481.1">
    <property type="nucleotide sequence ID" value="NZ_FPAA01000005.1"/>
</dbReference>
<organism evidence="4 5">
    <name type="scientific">Marininema halotolerans</name>
    <dbReference type="NCBI Taxonomy" id="1155944"/>
    <lineage>
        <taxon>Bacteria</taxon>
        <taxon>Bacillati</taxon>
        <taxon>Bacillota</taxon>
        <taxon>Bacilli</taxon>
        <taxon>Bacillales</taxon>
        <taxon>Thermoactinomycetaceae</taxon>
        <taxon>Marininema</taxon>
    </lineage>
</organism>
<dbReference type="PANTHER" id="PTHR21666:SF289">
    <property type="entry name" value="L-ALA--D-GLU ENDOPEPTIDASE"/>
    <property type="match status" value="1"/>
</dbReference>
<dbReference type="InterPro" id="IPR011055">
    <property type="entry name" value="Dup_hybrid_motif"/>
</dbReference>
<accession>A0A1I6RLM4</accession>
<dbReference type="CDD" id="cd12797">
    <property type="entry name" value="M23_peptidase"/>
    <property type="match status" value="1"/>
</dbReference>
<reference evidence="5" key="1">
    <citation type="submission" date="2016-10" db="EMBL/GenBank/DDBJ databases">
        <authorList>
            <person name="Varghese N."/>
            <person name="Submissions S."/>
        </authorList>
    </citation>
    <scope>NUCLEOTIDE SEQUENCE [LARGE SCALE GENOMIC DNA]</scope>
    <source>
        <strain evidence="5">DSM 45789</strain>
    </source>
</reference>
<dbReference type="InterPro" id="IPR050570">
    <property type="entry name" value="Cell_wall_metabolism_enzyme"/>
</dbReference>
<dbReference type="Pfam" id="PF01551">
    <property type="entry name" value="Peptidase_M23"/>
    <property type="match status" value="1"/>
</dbReference>
<dbReference type="EMBL" id="FPAA01000005">
    <property type="protein sequence ID" value="SFS65554.1"/>
    <property type="molecule type" value="Genomic_DNA"/>
</dbReference>
<dbReference type="SUPFAM" id="SSF53955">
    <property type="entry name" value="Lysozyme-like"/>
    <property type="match status" value="1"/>
</dbReference>
<evidence type="ECO:0000256" key="2">
    <source>
        <dbReference type="SAM" id="SignalP"/>
    </source>
</evidence>
<dbReference type="InterPro" id="IPR023346">
    <property type="entry name" value="Lysozyme-like_dom_sf"/>
</dbReference>
<dbReference type="SUPFAM" id="SSF51261">
    <property type="entry name" value="Duplicated hybrid motif"/>
    <property type="match status" value="1"/>
</dbReference>
<keyword evidence="5" id="KW-1185">Reference proteome</keyword>
<feature type="chain" id="PRO_5039544822" evidence="2">
    <location>
        <begin position="25"/>
        <end position="344"/>
    </location>
</feature>
<evidence type="ECO:0000259" key="3">
    <source>
        <dbReference type="Pfam" id="PF01551"/>
    </source>
</evidence>
<dbReference type="GO" id="GO:0004222">
    <property type="term" value="F:metalloendopeptidase activity"/>
    <property type="evidence" value="ECO:0007669"/>
    <property type="project" value="TreeGrafter"/>
</dbReference>
<dbReference type="Proteomes" id="UP000198660">
    <property type="component" value="Unassembled WGS sequence"/>
</dbReference>
<proteinExistence type="predicted"/>
<name>A0A1I6RLM4_9BACL</name>
<feature type="domain" description="M23ase beta-sheet core" evidence="3">
    <location>
        <begin position="211"/>
        <end position="307"/>
    </location>
</feature>
<dbReference type="PANTHER" id="PTHR21666">
    <property type="entry name" value="PEPTIDASE-RELATED"/>
    <property type="match status" value="1"/>
</dbReference>
<sequence>MRIKVITCLLSCIVFNCIVPSAMYGDPKNLNQQEDIMERQRLLEKMETLTGIPWAYLAAIDQYERNIKRSRRHTKKQDPGLIAITIPPNKWCGILNPDQEDTSPASIRFFGGMGMDGDGDKKADPNNAFDVLYSMTHFLQERGVSKDDIRIGLWDYYQHPVAVDVITHLAKIYTVFHTMKLNERSFIMPLRSDYSYHNTWGDRRGFGGLRIHEGTDIFADYGTPVLSTSYGYVELKGWNRFGGWRLGIRDGQNNYHYYAHLSSFKKGIKQGSVVKPGDVIGYVGSSGYGPPGTSGKFPPHLHYGMYKFNGLTTYSFDPYPYLKSWERKAWRKLRAGQKHRRNHG</sequence>
<dbReference type="AlphaFoldDB" id="A0A1I6RLM4"/>
<evidence type="ECO:0000313" key="5">
    <source>
        <dbReference type="Proteomes" id="UP000198660"/>
    </source>
</evidence>
<gene>
    <name evidence="4" type="ORF">SAMN05444972_105182</name>
</gene>
<feature type="signal peptide" evidence="2">
    <location>
        <begin position="1"/>
        <end position="24"/>
    </location>
</feature>
<dbReference type="Gene3D" id="2.70.70.10">
    <property type="entry name" value="Glucose Permease (Domain IIA)"/>
    <property type="match status" value="1"/>
</dbReference>
<dbReference type="OrthoDB" id="9810477at2"/>